<dbReference type="GO" id="GO:0019898">
    <property type="term" value="C:extrinsic component of membrane"/>
    <property type="evidence" value="ECO:0007669"/>
    <property type="project" value="InterPro"/>
</dbReference>
<accession>A0A5J6N0I5</accession>
<evidence type="ECO:0000313" key="4">
    <source>
        <dbReference type="EMBL" id="QEX22967.1"/>
    </source>
</evidence>
<name>A0A5J6N0I5_9PROT</name>
<dbReference type="GO" id="GO:0005886">
    <property type="term" value="C:plasma membrane"/>
    <property type="evidence" value="ECO:0007669"/>
    <property type="project" value="TreeGrafter"/>
</dbReference>
<dbReference type="AlphaFoldDB" id="A0A5J6N0I5"/>
<proteinExistence type="predicted"/>
<gene>
    <name evidence="4" type="ORF">FRZ61_29010</name>
</gene>
<dbReference type="PANTHER" id="PTHR30438:SF2">
    <property type="entry name" value="MEMBRANE PROTEIN"/>
    <property type="match status" value="1"/>
</dbReference>
<dbReference type="KEGG" id="hadh:FRZ61_29010"/>
<keyword evidence="2" id="KW-0812">Transmembrane</keyword>
<keyword evidence="2" id="KW-1133">Transmembrane helix</keyword>
<feature type="domain" description="YbhG-like alpha-helical hairpin" evidence="3">
    <location>
        <begin position="85"/>
        <end position="203"/>
    </location>
</feature>
<sequence length="333" mass="35452">MPHSPMRRRARRLLFGLAIAAVIGAILILGWRPVPPPVIGMVRATEIKIAPEVSGRIAQILVKAGDRVQAGTVVAQLSNPELAAAVEEARATVGAARAARDHVYAGVRQEQVKITAREVDKAKADLLLAQQEYQRTSAVAKAGYASTQKLDEAQAALSTAQANLASLQSQLAEAQHGATPEERAFADAQVTAAEASLAVLERRMGKLQLQAPVDGVVQTVVAEPGEATIPGRTALTLTAGDDYWFSFNVREDLLDGMNIGTALTLTRSGDDKPIVARVSEMRRLGDFATWRAARAIGDHDLNLFAVRADPTQTVPDLEPGMTVWIATIAPPAP</sequence>
<keyword evidence="1" id="KW-0175">Coiled coil</keyword>
<dbReference type="InterPro" id="IPR059052">
    <property type="entry name" value="HH_YbhG-like"/>
</dbReference>
<dbReference type="Gene3D" id="6.10.140.1990">
    <property type="match status" value="1"/>
</dbReference>
<dbReference type="Proteomes" id="UP000325797">
    <property type="component" value="Chromosome"/>
</dbReference>
<evidence type="ECO:0000313" key="5">
    <source>
        <dbReference type="Proteomes" id="UP000325797"/>
    </source>
</evidence>
<dbReference type="Gene3D" id="2.40.50.100">
    <property type="match status" value="1"/>
</dbReference>
<organism evidence="4 5">
    <name type="scientific">Hypericibacter adhaerens</name>
    <dbReference type="NCBI Taxonomy" id="2602016"/>
    <lineage>
        <taxon>Bacteria</taxon>
        <taxon>Pseudomonadati</taxon>
        <taxon>Pseudomonadota</taxon>
        <taxon>Alphaproteobacteria</taxon>
        <taxon>Rhodospirillales</taxon>
        <taxon>Dongiaceae</taxon>
        <taxon>Hypericibacter</taxon>
    </lineage>
</organism>
<dbReference type="GO" id="GO:1990961">
    <property type="term" value="P:xenobiotic detoxification by transmembrane export across the plasma membrane"/>
    <property type="evidence" value="ECO:0007669"/>
    <property type="project" value="InterPro"/>
</dbReference>
<dbReference type="PANTHER" id="PTHR30438">
    <property type="entry name" value="36 KDA ANTIGEN-RELATED"/>
    <property type="match status" value="1"/>
</dbReference>
<dbReference type="EMBL" id="CP042582">
    <property type="protein sequence ID" value="QEX22967.1"/>
    <property type="molecule type" value="Genomic_DNA"/>
</dbReference>
<dbReference type="SUPFAM" id="SSF111369">
    <property type="entry name" value="HlyD-like secretion proteins"/>
    <property type="match status" value="2"/>
</dbReference>
<evidence type="ECO:0000259" key="3">
    <source>
        <dbReference type="Pfam" id="PF25881"/>
    </source>
</evidence>
<feature type="coiled-coil region" evidence="1">
    <location>
        <begin position="150"/>
        <end position="210"/>
    </location>
</feature>
<dbReference type="InterPro" id="IPR030190">
    <property type="entry name" value="MacA_alpha-hairpin_sf"/>
</dbReference>
<protein>
    <submittedName>
        <fullName evidence="4">Hemolysin secretion protein D</fullName>
    </submittedName>
</protein>
<feature type="transmembrane region" description="Helical" evidence="2">
    <location>
        <begin position="12"/>
        <end position="31"/>
    </location>
</feature>
<evidence type="ECO:0000256" key="2">
    <source>
        <dbReference type="SAM" id="Phobius"/>
    </source>
</evidence>
<dbReference type="Pfam" id="PF25881">
    <property type="entry name" value="HH_YBHG"/>
    <property type="match status" value="1"/>
</dbReference>
<dbReference type="GO" id="GO:1990195">
    <property type="term" value="C:macrolide transmembrane transporter complex"/>
    <property type="evidence" value="ECO:0007669"/>
    <property type="project" value="InterPro"/>
</dbReference>
<keyword evidence="5" id="KW-1185">Reference proteome</keyword>
<keyword evidence="2" id="KW-0472">Membrane</keyword>
<evidence type="ECO:0000256" key="1">
    <source>
        <dbReference type="SAM" id="Coils"/>
    </source>
</evidence>
<reference evidence="4 5" key="1">
    <citation type="submission" date="2019-08" db="EMBL/GenBank/DDBJ databases">
        <title>Hyperibacter terrae gen. nov., sp. nov. and Hyperibacter viscosus sp. nov., two new members in the family Rhodospirillaceae isolated from the rhizosphere of Hypericum perforatum.</title>
        <authorList>
            <person name="Noviana Z."/>
        </authorList>
    </citation>
    <scope>NUCLEOTIDE SEQUENCE [LARGE SCALE GENOMIC DNA]</scope>
    <source>
        <strain evidence="4 5">R5959</strain>
    </source>
</reference>